<dbReference type="AlphaFoldDB" id="A0A9X6NJS7"/>
<evidence type="ECO:0000313" key="1">
    <source>
        <dbReference type="EMBL" id="OWA50664.1"/>
    </source>
</evidence>
<protein>
    <submittedName>
        <fullName evidence="1">Uncharacterized protein</fullName>
    </submittedName>
</protein>
<sequence length="139" mass="14807">MNRWPFGRGGSLSGASFNVSFGQRRRIRPAHGLPRAPAEPCGDDAAADESTAVTIVHWLQIPQNSQQYSWQFGEPQQQPFGSFDQQGTNQFGGGGRASAFAGPGMVATSAGGVGNSLHFNVKLKVSLTARVAEMRVSLM</sequence>
<dbReference type="Proteomes" id="UP000192578">
    <property type="component" value="Unassembled WGS sequence"/>
</dbReference>
<name>A0A9X6NJS7_HYPEX</name>
<accession>A0A9X6NJS7</accession>
<comment type="caution">
    <text evidence="1">The sequence shown here is derived from an EMBL/GenBank/DDBJ whole genome shotgun (WGS) entry which is preliminary data.</text>
</comment>
<reference evidence="2" key="1">
    <citation type="submission" date="2017-01" db="EMBL/GenBank/DDBJ databases">
        <title>Comparative genomics of anhydrobiosis in the tardigrade Hypsibius dujardini.</title>
        <authorList>
            <person name="Yoshida Y."/>
            <person name="Koutsovoulos G."/>
            <person name="Laetsch D."/>
            <person name="Stevens L."/>
            <person name="Kumar S."/>
            <person name="Horikawa D."/>
            <person name="Ishino K."/>
            <person name="Komine S."/>
            <person name="Tomita M."/>
            <person name="Blaxter M."/>
            <person name="Arakawa K."/>
        </authorList>
    </citation>
    <scope>NUCLEOTIDE SEQUENCE [LARGE SCALE GENOMIC DNA]</scope>
    <source>
        <strain evidence="2">Z151</strain>
    </source>
</reference>
<keyword evidence="2" id="KW-1185">Reference proteome</keyword>
<organism evidence="1 2">
    <name type="scientific">Hypsibius exemplaris</name>
    <name type="common">Freshwater tardigrade</name>
    <dbReference type="NCBI Taxonomy" id="2072580"/>
    <lineage>
        <taxon>Eukaryota</taxon>
        <taxon>Metazoa</taxon>
        <taxon>Ecdysozoa</taxon>
        <taxon>Tardigrada</taxon>
        <taxon>Eutardigrada</taxon>
        <taxon>Parachela</taxon>
        <taxon>Hypsibioidea</taxon>
        <taxon>Hypsibiidae</taxon>
        <taxon>Hypsibius</taxon>
    </lineage>
</organism>
<gene>
    <name evidence="1" type="ORF">BV898_15174</name>
</gene>
<proteinExistence type="predicted"/>
<evidence type="ECO:0000313" key="2">
    <source>
        <dbReference type="Proteomes" id="UP000192578"/>
    </source>
</evidence>
<dbReference type="EMBL" id="MTYJ01000199">
    <property type="protein sequence ID" value="OWA50664.1"/>
    <property type="molecule type" value="Genomic_DNA"/>
</dbReference>